<protein>
    <recommendedName>
        <fullName evidence="3">WW domain-containing protein</fullName>
    </recommendedName>
</protein>
<sequence>MDGEYADDGSETVEEGAITSGSKDNEDLSQVQAMQGMAAIREDAMVESRMQLLMRESRVHPWIVNITQLLASTNMTLEKFHIHKWKELYHLSRLISRPCFKRVRLAGDDRALYESFYRSFPHEMETKARFTGVMRAIYGVEDDVGVKSTRSRDEIELCRHLEKMQYTYKLSTGNVLMVNWRLLLVGLYMFEQPLASLREHVAWGFRVFGSAAFLDPLGAKTTIQTSDVALLLTHALRNQASVRLVSERFRQAQVLQPIGTLTPSNVRQKITSTRLSYRRFEMLVSLPPLRPLFDKATEHTTCLEELMTPVYRAVIWKHRKKQSDRKKIHRLRYYHRTKLIRAMYQLWVHVTRVQRRTRQLMSAAFKRVVIVQRHHAFQKLKQYAIRCWAAVEIQRSIRGMLGRRRAEEQWRFIQAVIKVQGAVRMRSHFLRFVQDLRRQNRVAMRIQRVYRGRLGRIAARKRLLEYYCTEMEKLQQERDAFRAFVREQLAKRLQRFFRMVFERRREERREEEAQARYLVEQEMQEKMMEGSRALRRYKQEITAKYDKLREETEYKKKRKAIDTIEKNKVLHLRRQRQWEAYKLERAAKKEQLKRESAGAHEQLKQQWEKTIAESTRRKRLFLSQVATLEEPGEWIALQKQLRLRIKEREKALMTKHKQNQVVVPKHQVKERATLEIVDEDVEEERRNMEGQWLHAEAEFLDALAAAAQERLLKENADERVRREKSAIRLQAAFRMHAARMRLKDEIRRCFVKEYDLPTQLPRYRNTCTGQSSMRRPYGLGDEDLEYPDQWVLIQDEVAGQPFFFNPLRIVQTWEKPEDCQGCYVCASKGTVVFAAYWNVTDDSYVCQTCYDDVARRAGMEFQVDAFYPYDGSRRAGY</sequence>
<feature type="compositionally biased region" description="Acidic residues" evidence="2">
    <location>
        <begin position="1"/>
        <end position="14"/>
    </location>
</feature>
<dbReference type="Proteomes" id="UP000794436">
    <property type="component" value="Unassembled WGS sequence"/>
</dbReference>
<evidence type="ECO:0000256" key="2">
    <source>
        <dbReference type="SAM" id="MobiDB-lite"/>
    </source>
</evidence>
<keyword evidence="1" id="KW-0175">Coiled coil</keyword>
<evidence type="ECO:0000313" key="4">
    <source>
        <dbReference type="EMBL" id="TMW57328.1"/>
    </source>
</evidence>
<evidence type="ECO:0000313" key="5">
    <source>
        <dbReference type="Proteomes" id="UP000794436"/>
    </source>
</evidence>
<name>A0A8K1FG06_PYTOL</name>
<proteinExistence type="predicted"/>
<dbReference type="EMBL" id="SPLM01000144">
    <property type="protein sequence ID" value="TMW57328.1"/>
    <property type="molecule type" value="Genomic_DNA"/>
</dbReference>
<feature type="domain" description="WW" evidence="3">
    <location>
        <begin position="784"/>
        <end position="818"/>
    </location>
</feature>
<evidence type="ECO:0000256" key="1">
    <source>
        <dbReference type="SAM" id="Coils"/>
    </source>
</evidence>
<dbReference type="AlphaFoldDB" id="A0A8K1FG06"/>
<gene>
    <name evidence="4" type="ORF">Poli38472_003253</name>
</gene>
<feature type="coiled-coil region" evidence="1">
    <location>
        <begin position="520"/>
        <end position="551"/>
    </location>
</feature>
<keyword evidence="5" id="KW-1185">Reference proteome</keyword>
<dbReference type="OrthoDB" id="167375at2759"/>
<comment type="caution">
    <text evidence="4">The sequence shown here is derived from an EMBL/GenBank/DDBJ whole genome shotgun (WGS) entry which is preliminary data.</text>
</comment>
<feature type="region of interest" description="Disordered" evidence="2">
    <location>
        <begin position="1"/>
        <end position="27"/>
    </location>
</feature>
<dbReference type="PROSITE" id="PS50020">
    <property type="entry name" value="WW_DOMAIN_2"/>
    <property type="match status" value="1"/>
</dbReference>
<dbReference type="InterPro" id="IPR001202">
    <property type="entry name" value="WW_dom"/>
</dbReference>
<dbReference type="InterPro" id="IPR000048">
    <property type="entry name" value="IQ_motif_EF-hand-BS"/>
</dbReference>
<organism evidence="4 5">
    <name type="scientific">Pythium oligandrum</name>
    <name type="common">Mycoparasitic fungus</name>
    <dbReference type="NCBI Taxonomy" id="41045"/>
    <lineage>
        <taxon>Eukaryota</taxon>
        <taxon>Sar</taxon>
        <taxon>Stramenopiles</taxon>
        <taxon>Oomycota</taxon>
        <taxon>Peronosporomycetes</taxon>
        <taxon>Pythiales</taxon>
        <taxon>Pythiaceae</taxon>
        <taxon>Pythium</taxon>
    </lineage>
</organism>
<dbReference type="PROSITE" id="PS50096">
    <property type="entry name" value="IQ"/>
    <property type="match status" value="3"/>
</dbReference>
<evidence type="ECO:0000259" key="3">
    <source>
        <dbReference type="PROSITE" id="PS50020"/>
    </source>
</evidence>
<reference evidence="4" key="1">
    <citation type="submission" date="2019-03" db="EMBL/GenBank/DDBJ databases">
        <title>Long read genome sequence of the mycoparasitic Pythium oligandrum ATCC 38472 isolated from sugarbeet rhizosphere.</title>
        <authorList>
            <person name="Gaulin E."/>
        </authorList>
    </citation>
    <scope>NUCLEOTIDE SEQUENCE</scope>
    <source>
        <strain evidence="4">ATCC 38472_TT</strain>
    </source>
</reference>
<dbReference type="Pfam" id="PF00612">
    <property type="entry name" value="IQ"/>
    <property type="match status" value="2"/>
</dbReference>
<dbReference type="SMART" id="SM00015">
    <property type="entry name" value="IQ"/>
    <property type="match status" value="5"/>
</dbReference>
<accession>A0A8K1FG06</accession>